<dbReference type="AlphaFoldDB" id="A0A024HJI1"/>
<dbReference type="Proteomes" id="UP000025241">
    <property type="component" value="Chromosome I"/>
</dbReference>
<evidence type="ECO:0000313" key="2">
    <source>
        <dbReference type="EMBL" id="CDF85031.1"/>
    </source>
</evidence>
<dbReference type="OrthoDB" id="9815686at2"/>
<keyword evidence="1" id="KW-1133">Transmembrane helix</keyword>
<reference evidence="2 3" key="2">
    <citation type="submission" date="2014-05" db="EMBL/GenBank/DDBJ databases">
        <title>Genome sequence of the 3-chlorobenzoate degrading bacterium Pseudomonas knackmussii B13 shows multiple evidence for horizontal gene transfer.</title>
        <authorList>
            <person name="Miyazaki R."/>
            <person name="Bertelli C."/>
            <person name="Falquet L."/>
            <person name="Robinson-Rechavi M."/>
            <person name="Gharib W."/>
            <person name="Roy S."/>
            <person name="Van der Meer J.R."/>
        </authorList>
    </citation>
    <scope>NUCLEOTIDE SEQUENCE [LARGE SCALE GENOMIC DNA]</scope>
    <source>
        <strain evidence="2 3">B13</strain>
    </source>
</reference>
<feature type="transmembrane region" description="Helical" evidence="1">
    <location>
        <begin position="100"/>
        <end position="117"/>
    </location>
</feature>
<feature type="transmembrane region" description="Helical" evidence="1">
    <location>
        <begin position="38"/>
        <end position="57"/>
    </location>
</feature>
<dbReference type="InterPro" id="IPR018750">
    <property type="entry name" value="DUF2306_membrane"/>
</dbReference>
<keyword evidence="1" id="KW-0472">Membrane</keyword>
<dbReference type="HOGENOM" id="CLU_124879_0_1_6"/>
<dbReference type="Pfam" id="PF10067">
    <property type="entry name" value="DUF2306"/>
    <property type="match status" value="1"/>
</dbReference>
<dbReference type="PATRIC" id="fig|1301098.3.peg.3699"/>
<evidence type="ECO:0000313" key="3">
    <source>
        <dbReference type="Proteomes" id="UP000025241"/>
    </source>
</evidence>
<name>A0A024HJI1_PSEKB</name>
<keyword evidence="3" id="KW-1185">Reference proteome</keyword>
<sequence length="129" mass="13873">MSYLGLAYAHLATVLPAFALGTYLLVRRKGTPLHKALGRCYLLLMLATGLITLAMPAHVGPQVLGHFGFIHLFSLVTLYSVPAAWLAARCGDIRTHRGNMIGLYVGGLLIAGSFALMPGRLLHTWLFGG</sequence>
<gene>
    <name evidence="2" type="ORF">PKB_3693</name>
</gene>
<dbReference type="EMBL" id="HG322950">
    <property type="protein sequence ID" value="CDF85031.1"/>
    <property type="molecule type" value="Genomic_DNA"/>
</dbReference>
<accession>A0A024HJI1</accession>
<feature type="transmembrane region" description="Helical" evidence="1">
    <location>
        <begin position="6"/>
        <end position="26"/>
    </location>
</feature>
<dbReference type="eggNOG" id="COG5395">
    <property type="taxonomic scope" value="Bacteria"/>
</dbReference>
<dbReference type="RefSeq" id="WP_043253409.1">
    <property type="nucleotide sequence ID" value="NZ_HG322950.1"/>
</dbReference>
<dbReference type="KEGG" id="pkc:PKB_3693"/>
<proteinExistence type="predicted"/>
<reference evidence="2 3" key="1">
    <citation type="submission" date="2013-03" db="EMBL/GenBank/DDBJ databases">
        <authorList>
            <person name="Linke B."/>
        </authorList>
    </citation>
    <scope>NUCLEOTIDE SEQUENCE [LARGE SCALE GENOMIC DNA]</scope>
    <source>
        <strain evidence="2 3">B13</strain>
    </source>
</reference>
<evidence type="ECO:0000256" key="1">
    <source>
        <dbReference type="SAM" id="Phobius"/>
    </source>
</evidence>
<protein>
    <submittedName>
        <fullName evidence="2">Conserved hypothetical membrane protein</fullName>
    </submittedName>
</protein>
<organism evidence="2 3">
    <name type="scientific">Pseudomonas knackmussii (strain DSM 6978 / CCUG 54928 / LMG 23759 / B13)</name>
    <dbReference type="NCBI Taxonomy" id="1301098"/>
    <lineage>
        <taxon>Bacteria</taxon>
        <taxon>Pseudomonadati</taxon>
        <taxon>Pseudomonadota</taxon>
        <taxon>Gammaproteobacteria</taxon>
        <taxon>Pseudomonadales</taxon>
        <taxon>Pseudomonadaceae</taxon>
        <taxon>Pseudomonas</taxon>
    </lineage>
</organism>
<dbReference type="STRING" id="1301098.PKB_3693"/>
<feature type="transmembrane region" description="Helical" evidence="1">
    <location>
        <begin position="69"/>
        <end position="88"/>
    </location>
</feature>
<keyword evidence="1" id="KW-0812">Transmembrane</keyword>